<sequence length="325" mass="36460">MRHLTQAIYIAISIILIGFGYSMGDDLNKKTRPHVMGFFVFGFWILDMTNNMLQGPCRAFFGDLSGGDQPKNRTRNSTFSFFMAIASILGYVVGSYSKLYKAFPFTETKACNVYCSNLKSCFFIAIALLLILVIIACVYVKEIPLTSTYIIDSEDGVKTPCWGLFFGAFKEMKHPMWMLFLVTILNWFTWFPWVLYDTYWMGREVYGGSVGDHMFDKGVHDGSIGLMLNSIVVAVMSMVIEPLSRFLGGVKKLWGLVNFILAICLAMTMLISKEATAHRHFLMSIDAKDNGPPPNVWGGAVTLLSVLGIPLAIISHISLPYFNNF</sequence>
<keyword evidence="12" id="KW-1185">Reference proteome</keyword>
<dbReference type="GO" id="GO:0005886">
    <property type="term" value="C:plasma membrane"/>
    <property type="evidence" value="ECO:0007669"/>
    <property type="project" value="TreeGrafter"/>
</dbReference>
<evidence type="ECO:0000256" key="10">
    <source>
        <dbReference type="SAM" id="Phobius"/>
    </source>
</evidence>
<evidence type="ECO:0000256" key="9">
    <source>
        <dbReference type="ARBA" id="ARBA00023136"/>
    </source>
</evidence>
<evidence type="ECO:0000313" key="11">
    <source>
        <dbReference type="EMBL" id="KAE9619158.1"/>
    </source>
</evidence>
<feature type="transmembrane region" description="Helical" evidence="10">
    <location>
        <begin position="7"/>
        <end position="23"/>
    </location>
</feature>
<feature type="transmembrane region" description="Helical" evidence="10">
    <location>
        <begin position="176"/>
        <end position="196"/>
    </location>
</feature>
<dbReference type="AlphaFoldDB" id="A0A6A4QXM8"/>
<keyword evidence="4" id="KW-0813">Transport</keyword>
<feature type="transmembrane region" description="Helical" evidence="10">
    <location>
        <begin position="35"/>
        <end position="53"/>
    </location>
</feature>
<name>A0A6A4QXM8_LUPAL</name>
<accession>A0A6A4QXM8</accession>
<dbReference type="PANTHER" id="PTHR19432:SF89">
    <property type="entry name" value="SUCROSE_H+ SYMPORTER, PLANT, MAJOR FACILITATOR SUPERFAMILY DOMAIN-CONTAINING PROTEIN-RELATED"/>
    <property type="match status" value="1"/>
</dbReference>
<reference evidence="12" key="1">
    <citation type="journal article" date="2020" name="Nat. Commun.">
        <title>Genome sequence of the cluster root forming white lupin.</title>
        <authorList>
            <person name="Hufnagel B."/>
            <person name="Marques A."/>
            <person name="Soriano A."/>
            <person name="Marques L."/>
            <person name="Divol F."/>
            <person name="Doumas P."/>
            <person name="Sallet E."/>
            <person name="Mancinotti D."/>
            <person name="Carrere S."/>
            <person name="Marande W."/>
            <person name="Arribat S."/>
            <person name="Keller J."/>
            <person name="Huneau C."/>
            <person name="Blein T."/>
            <person name="Aime D."/>
            <person name="Laguerre M."/>
            <person name="Taylor J."/>
            <person name="Schubert V."/>
            <person name="Nelson M."/>
            <person name="Geu-Flores F."/>
            <person name="Crespi M."/>
            <person name="Gallardo-Guerrero K."/>
            <person name="Delaux P.-M."/>
            <person name="Salse J."/>
            <person name="Berges H."/>
            <person name="Guyot R."/>
            <person name="Gouzy J."/>
            <person name="Peret B."/>
        </authorList>
    </citation>
    <scope>NUCLEOTIDE SEQUENCE [LARGE SCALE GENOMIC DNA]</scope>
    <source>
        <strain evidence="12">cv. Amiga</strain>
    </source>
</reference>
<evidence type="ECO:0000313" key="12">
    <source>
        <dbReference type="Proteomes" id="UP000447434"/>
    </source>
</evidence>
<dbReference type="GO" id="GO:0005773">
    <property type="term" value="C:vacuole"/>
    <property type="evidence" value="ECO:0007669"/>
    <property type="project" value="TreeGrafter"/>
</dbReference>
<evidence type="ECO:0000256" key="8">
    <source>
        <dbReference type="ARBA" id="ARBA00022989"/>
    </source>
</evidence>
<evidence type="ECO:0000256" key="6">
    <source>
        <dbReference type="ARBA" id="ARBA00022692"/>
    </source>
</evidence>
<gene>
    <name evidence="11" type="ORF">Lalb_Chr02g0150201</name>
</gene>
<comment type="similarity">
    <text evidence="3">Belongs to the glycoside-pentoside-hexuronide (GPH) cation symporter transporter (TC 2.A.2.4) family.</text>
</comment>
<feature type="transmembrane region" description="Helical" evidence="10">
    <location>
        <begin position="253"/>
        <end position="272"/>
    </location>
</feature>
<organism evidence="11 12">
    <name type="scientific">Lupinus albus</name>
    <name type="common">White lupine</name>
    <name type="synonym">Lupinus termis</name>
    <dbReference type="NCBI Taxonomy" id="3870"/>
    <lineage>
        <taxon>Eukaryota</taxon>
        <taxon>Viridiplantae</taxon>
        <taxon>Streptophyta</taxon>
        <taxon>Embryophyta</taxon>
        <taxon>Tracheophyta</taxon>
        <taxon>Spermatophyta</taxon>
        <taxon>Magnoliopsida</taxon>
        <taxon>eudicotyledons</taxon>
        <taxon>Gunneridae</taxon>
        <taxon>Pentapetalae</taxon>
        <taxon>rosids</taxon>
        <taxon>fabids</taxon>
        <taxon>Fabales</taxon>
        <taxon>Fabaceae</taxon>
        <taxon>Papilionoideae</taxon>
        <taxon>50 kb inversion clade</taxon>
        <taxon>genistoids sensu lato</taxon>
        <taxon>core genistoids</taxon>
        <taxon>Genisteae</taxon>
        <taxon>Lupinus</taxon>
    </lineage>
</organism>
<comment type="caution">
    <text evidence="11">The sequence shown here is derived from an EMBL/GenBank/DDBJ whole genome shotgun (WGS) entry which is preliminary data.</text>
</comment>
<keyword evidence="5" id="KW-0762">Sugar transport</keyword>
<dbReference type="OrthoDB" id="28755at2759"/>
<evidence type="ECO:0000256" key="4">
    <source>
        <dbReference type="ARBA" id="ARBA00022448"/>
    </source>
</evidence>
<feature type="transmembrane region" description="Helical" evidence="10">
    <location>
        <begin position="117"/>
        <end position="140"/>
    </location>
</feature>
<evidence type="ECO:0000256" key="5">
    <source>
        <dbReference type="ARBA" id="ARBA00022597"/>
    </source>
</evidence>
<dbReference type="GO" id="GO:0008506">
    <property type="term" value="F:sucrose:proton symporter activity"/>
    <property type="evidence" value="ECO:0007669"/>
    <property type="project" value="TreeGrafter"/>
</dbReference>
<comment type="pathway">
    <text evidence="2">Glycan biosynthesis; sucrose metabolism.</text>
</comment>
<keyword evidence="7" id="KW-0769">Symport</keyword>
<dbReference type="InterPro" id="IPR036259">
    <property type="entry name" value="MFS_trans_sf"/>
</dbReference>
<protein>
    <submittedName>
        <fullName evidence="11">Putative major facilitator superfamily domain-containing protein</fullName>
    </submittedName>
</protein>
<evidence type="ECO:0000256" key="1">
    <source>
        <dbReference type="ARBA" id="ARBA00004141"/>
    </source>
</evidence>
<comment type="subcellular location">
    <subcellularLocation>
        <location evidence="1">Membrane</location>
        <topology evidence="1">Multi-pass membrane protein</topology>
    </subcellularLocation>
</comment>
<proteinExistence type="inferred from homology"/>
<feature type="transmembrane region" description="Helical" evidence="10">
    <location>
        <begin position="79"/>
        <end position="97"/>
    </location>
</feature>
<keyword evidence="8 10" id="KW-1133">Transmembrane helix</keyword>
<keyword evidence="9 10" id="KW-0472">Membrane</keyword>
<feature type="transmembrane region" description="Helical" evidence="10">
    <location>
        <begin position="222"/>
        <end position="241"/>
    </location>
</feature>
<keyword evidence="6 10" id="KW-0812">Transmembrane</keyword>
<dbReference type="EMBL" id="WOCE01000002">
    <property type="protein sequence ID" value="KAE9619158.1"/>
    <property type="molecule type" value="Genomic_DNA"/>
</dbReference>
<dbReference type="Proteomes" id="UP000447434">
    <property type="component" value="Chromosome 2"/>
</dbReference>
<evidence type="ECO:0000256" key="2">
    <source>
        <dbReference type="ARBA" id="ARBA00004914"/>
    </source>
</evidence>
<evidence type="ECO:0000256" key="3">
    <source>
        <dbReference type="ARBA" id="ARBA00007134"/>
    </source>
</evidence>
<evidence type="ECO:0000256" key="7">
    <source>
        <dbReference type="ARBA" id="ARBA00022847"/>
    </source>
</evidence>
<dbReference type="SUPFAM" id="SSF103473">
    <property type="entry name" value="MFS general substrate transporter"/>
    <property type="match status" value="1"/>
</dbReference>
<dbReference type="PANTHER" id="PTHR19432">
    <property type="entry name" value="SUGAR TRANSPORTER"/>
    <property type="match status" value="1"/>
</dbReference>
<feature type="transmembrane region" description="Helical" evidence="10">
    <location>
        <begin position="296"/>
        <end position="322"/>
    </location>
</feature>